<name>H9UJ53_SPIAZ</name>
<evidence type="ECO:0000256" key="2">
    <source>
        <dbReference type="PIRSR" id="PIRSR017388-2"/>
    </source>
</evidence>
<evidence type="ECO:0000256" key="1">
    <source>
        <dbReference type="PIRSR" id="PIRSR017388-1"/>
    </source>
</evidence>
<dbReference type="SUPFAM" id="SSF53474">
    <property type="entry name" value="alpha/beta-Hydrolases"/>
    <property type="match status" value="1"/>
</dbReference>
<dbReference type="PIRSF" id="PIRSF017388">
    <property type="entry name" value="Esterase_lipase"/>
    <property type="match status" value="1"/>
</dbReference>
<dbReference type="OrthoDB" id="9786110at2"/>
<feature type="active site" description="Charge relay system" evidence="1">
    <location>
        <position position="204"/>
    </location>
</feature>
<dbReference type="Gene3D" id="3.40.50.1820">
    <property type="entry name" value="alpha/beta hydrolase"/>
    <property type="match status" value="1"/>
</dbReference>
<protein>
    <submittedName>
        <fullName evidence="4">Esterase/lipase</fullName>
    </submittedName>
</protein>
<dbReference type="PATRIC" id="fig|889378.3.peg.1476"/>
<feature type="binding site" evidence="2">
    <location>
        <position position="33"/>
    </location>
    <ligand>
        <name>substrate</name>
    </ligand>
</feature>
<dbReference type="PANTHER" id="PTHR43798">
    <property type="entry name" value="MONOACYLGLYCEROL LIPASE"/>
    <property type="match status" value="1"/>
</dbReference>
<organism evidence="4 5">
    <name type="scientific">Spirochaeta africana (strain ATCC 700263 / DSM 8902 / Z-7692)</name>
    <dbReference type="NCBI Taxonomy" id="889378"/>
    <lineage>
        <taxon>Bacteria</taxon>
        <taxon>Pseudomonadati</taxon>
        <taxon>Spirochaetota</taxon>
        <taxon>Spirochaetia</taxon>
        <taxon>Spirochaetales</taxon>
        <taxon>Spirochaetaceae</taxon>
        <taxon>Spirochaeta</taxon>
    </lineage>
</organism>
<dbReference type="InterPro" id="IPR012354">
    <property type="entry name" value="Esterase_lipase"/>
</dbReference>
<dbReference type="Proteomes" id="UP000007383">
    <property type="component" value="Chromosome"/>
</dbReference>
<dbReference type="KEGG" id="sfc:Spiaf_1485"/>
<dbReference type="GO" id="GO:0016020">
    <property type="term" value="C:membrane"/>
    <property type="evidence" value="ECO:0007669"/>
    <property type="project" value="TreeGrafter"/>
</dbReference>
<dbReference type="Pfam" id="PF12697">
    <property type="entry name" value="Abhydrolase_6"/>
    <property type="match status" value="1"/>
</dbReference>
<dbReference type="AlphaFoldDB" id="H9UJ53"/>
<dbReference type="GO" id="GO:0052689">
    <property type="term" value="F:carboxylic ester hydrolase activity"/>
    <property type="evidence" value="ECO:0007669"/>
    <property type="project" value="InterPro"/>
</dbReference>
<evidence type="ECO:0000313" key="5">
    <source>
        <dbReference type="Proteomes" id="UP000007383"/>
    </source>
</evidence>
<accession>H9UJ53</accession>
<dbReference type="EMBL" id="CP003282">
    <property type="protein sequence ID" value="AFG37546.1"/>
    <property type="molecule type" value="Genomic_DNA"/>
</dbReference>
<sequence>MKLELTNEQRVNPAAVSRFFPGNERAVLLIHGFTGTPYDMVYLGTQLNSQGFTVSIPRLPGHGTSFADFRRTGKHFWLRRVVDEYLELERRFEQVYIAGLSMGGLLSIILSGMFKPEKVALAAPAVAVYNRLMPLTPFLGSVVSRYRQPYESNNDDPNIKLLEPEYWEWQQVWGAGQVYSLQRYARRMLPLITAPTLTIVSERDGVVPLKAADIIDRKIGSSHHRILRLESSPHVVTNDIQRELVAREVCSWFLAEEN</sequence>
<evidence type="ECO:0000259" key="3">
    <source>
        <dbReference type="Pfam" id="PF12697"/>
    </source>
</evidence>
<dbReference type="ESTHER" id="spiaz-h9uj53">
    <property type="family name" value="CarbLipBact_2"/>
</dbReference>
<feature type="domain" description="AB hydrolase-1" evidence="3">
    <location>
        <begin position="27"/>
        <end position="234"/>
    </location>
</feature>
<dbReference type="InterPro" id="IPR050266">
    <property type="entry name" value="AB_hydrolase_sf"/>
</dbReference>
<dbReference type="PANTHER" id="PTHR43798:SF33">
    <property type="entry name" value="HYDROLASE, PUTATIVE (AFU_ORTHOLOGUE AFUA_2G14860)-RELATED"/>
    <property type="match status" value="1"/>
</dbReference>
<proteinExistence type="predicted"/>
<reference evidence="5" key="1">
    <citation type="journal article" date="2013" name="Stand. Genomic Sci.">
        <title>Complete genome sequence of the halophilic bacterium Spirochaeta africana type strain (Z-7692(T)) from the alkaline Lake Magadi in the East African Rift.</title>
        <authorList>
            <person name="Liolos K."/>
            <person name="Abt B."/>
            <person name="Scheuner C."/>
            <person name="Teshima H."/>
            <person name="Held B."/>
            <person name="Lapidus A."/>
            <person name="Nolan M."/>
            <person name="Lucas S."/>
            <person name="Deshpande S."/>
            <person name="Cheng J.F."/>
            <person name="Tapia R."/>
            <person name="Goodwin L.A."/>
            <person name="Pitluck S."/>
            <person name="Pagani I."/>
            <person name="Ivanova N."/>
            <person name="Mavromatis K."/>
            <person name="Mikhailova N."/>
            <person name="Huntemann M."/>
            <person name="Pati A."/>
            <person name="Chen A."/>
            <person name="Palaniappan K."/>
            <person name="Land M."/>
            <person name="Rohde M."/>
            <person name="Tindall B.J."/>
            <person name="Detter J.C."/>
            <person name="Goker M."/>
            <person name="Bristow J."/>
            <person name="Eisen J.A."/>
            <person name="Markowitz V."/>
            <person name="Hugenholtz P."/>
            <person name="Woyke T."/>
            <person name="Klenk H.P."/>
            <person name="Kyrpides N.C."/>
        </authorList>
    </citation>
    <scope>NUCLEOTIDE SEQUENCE</scope>
    <source>
        <strain evidence="5">ATCC 700263 / DSM 8902 / Z-7692</strain>
    </source>
</reference>
<dbReference type="eggNOG" id="COG1647">
    <property type="taxonomic scope" value="Bacteria"/>
</dbReference>
<evidence type="ECO:0000313" key="4">
    <source>
        <dbReference type="EMBL" id="AFG37546.1"/>
    </source>
</evidence>
<feature type="active site" description="Charge relay system" evidence="1">
    <location>
        <position position="234"/>
    </location>
</feature>
<dbReference type="HOGENOM" id="CLU_076594_0_0_12"/>
<gene>
    <name evidence="4" type="ordered locus">Spiaf_1485</name>
</gene>
<feature type="active site" description="Nucleophile" evidence="1">
    <location>
        <position position="101"/>
    </location>
</feature>
<dbReference type="STRING" id="889378.Spiaf_1485"/>
<feature type="binding site" evidence="2">
    <location>
        <position position="102"/>
    </location>
    <ligand>
        <name>substrate</name>
    </ligand>
</feature>
<keyword evidence="5" id="KW-1185">Reference proteome</keyword>
<dbReference type="InterPro" id="IPR000073">
    <property type="entry name" value="AB_hydrolase_1"/>
</dbReference>
<dbReference type="RefSeq" id="WP_014455530.1">
    <property type="nucleotide sequence ID" value="NC_017098.1"/>
</dbReference>
<dbReference type="InterPro" id="IPR029058">
    <property type="entry name" value="AB_hydrolase_fold"/>
</dbReference>